<dbReference type="HOGENOM" id="CLU_033975_5_1_0"/>
<dbReference type="InterPro" id="IPR023606">
    <property type="entry name" value="CoA-Trfase_III_dom_1_sf"/>
</dbReference>
<sequence>MSLPLSGLTVVSLALNLPGPLAAAELREEGARVIKVEPPAGDPLATLAPRWYEELHQGVERHQLDLKTGAGQAALALMLQEADVLLTSSRPSALKRLGLDGETLQECYPHLCRLRIVGDTREPDLPGHDLTYQAEAGLLDPRAPAMPRTLTADMLGSRVAVAAALTLLLGRERGSAERERTVGLGDAARFAALPLTHGLTAPGGILSGTHGTYRLYRTADGWVAAAPLEEHFARRWQDMFGEDATTTLICEPTRYWLELAQSHDLPLVQVPLESAP</sequence>
<keyword evidence="2" id="KW-0808">Transferase</keyword>
<dbReference type="PANTHER" id="PTHR48228">
    <property type="entry name" value="SUCCINYL-COA--D-CITRAMALATE COA-TRANSFERASE"/>
    <property type="match status" value="1"/>
</dbReference>
<dbReference type="RefSeq" id="WP_012692778.1">
    <property type="nucleotide sequence ID" value="NC_012526.1"/>
</dbReference>
<dbReference type="PaxDb" id="546414-Deide_07910"/>
<keyword evidence="3" id="KW-1185">Reference proteome</keyword>
<accession>C1D1D1</accession>
<proteinExistence type="predicted"/>
<name>C1D1D1_DEIDV</name>
<gene>
    <name evidence="2" type="ordered locus">Deide_07910</name>
</gene>
<keyword evidence="1" id="KW-0732">Signal</keyword>
<dbReference type="AlphaFoldDB" id="C1D1D1"/>
<organism evidence="2 3">
    <name type="scientific">Deinococcus deserti (strain DSM 17065 / CIP 109153 / LMG 22923 / VCD115)</name>
    <dbReference type="NCBI Taxonomy" id="546414"/>
    <lineage>
        <taxon>Bacteria</taxon>
        <taxon>Thermotogati</taxon>
        <taxon>Deinococcota</taxon>
        <taxon>Deinococci</taxon>
        <taxon>Deinococcales</taxon>
        <taxon>Deinococcaceae</taxon>
        <taxon>Deinococcus</taxon>
    </lineage>
</organism>
<evidence type="ECO:0000256" key="1">
    <source>
        <dbReference type="SAM" id="SignalP"/>
    </source>
</evidence>
<dbReference type="InterPro" id="IPR003673">
    <property type="entry name" value="CoA-Trfase_fam_III"/>
</dbReference>
<dbReference type="InterPro" id="IPR050509">
    <property type="entry name" value="CoA-transferase_III"/>
</dbReference>
<protein>
    <submittedName>
        <fullName evidence="2">Putative CoA-transferase</fullName>
    </submittedName>
</protein>
<evidence type="ECO:0000313" key="3">
    <source>
        <dbReference type="Proteomes" id="UP000002208"/>
    </source>
</evidence>
<feature type="signal peptide" evidence="1">
    <location>
        <begin position="1"/>
        <end position="23"/>
    </location>
</feature>
<dbReference type="PANTHER" id="PTHR48228:SF5">
    <property type="entry name" value="ALPHA-METHYLACYL-COA RACEMASE"/>
    <property type="match status" value="1"/>
</dbReference>
<dbReference type="KEGG" id="ddr:Deide_07910"/>
<dbReference type="Proteomes" id="UP000002208">
    <property type="component" value="Chromosome"/>
</dbReference>
<dbReference type="STRING" id="546414.Deide_07910"/>
<dbReference type="GO" id="GO:0016740">
    <property type="term" value="F:transferase activity"/>
    <property type="evidence" value="ECO:0007669"/>
    <property type="project" value="UniProtKB-KW"/>
</dbReference>
<feature type="chain" id="PRO_5002908166" evidence="1">
    <location>
        <begin position="24"/>
        <end position="276"/>
    </location>
</feature>
<dbReference type="EMBL" id="CP001114">
    <property type="protein sequence ID" value="ACO45655.1"/>
    <property type="molecule type" value="Genomic_DNA"/>
</dbReference>
<evidence type="ECO:0000313" key="2">
    <source>
        <dbReference type="EMBL" id="ACO45655.1"/>
    </source>
</evidence>
<reference evidence="2 3" key="1">
    <citation type="journal article" date="2009" name="PLoS Genet.">
        <title>Alliance of proteomics and genomics to unravel the specificities of Sahara bacterium Deinococcus deserti.</title>
        <authorList>
            <person name="de Groot A."/>
            <person name="Dulermo R."/>
            <person name="Ortet P."/>
            <person name="Blanchard L."/>
            <person name="Guerin P."/>
            <person name="Fernandez B."/>
            <person name="Vacherie B."/>
            <person name="Dossat C."/>
            <person name="Jolivet E."/>
            <person name="Siguier P."/>
            <person name="Chandler M."/>
            <person name="Barakat M."/>
            <person name="Dedieu A."/>
            <person name="Barbe V."/>
            <person name="Heulin T."/>
            <person name="Sommer S."/>
            <person name="Achouak W."/>
            <person name="Armengaud J."/>
        </authorList>
    </citation>
    <scope>NUCLEOTIDE SEQUENCE [LARGE SCALE GENOMIC DNA]</scope>
    <source>
        <strain evidence="3">DSM 17065 / CIP 109153 / LMG 22923 / VCD115</strain>
    </source>
</reference>
<dbReference type="eggNOG" id="COG1804">
    <property type="taxonomic scope" value="Bacteria"/>
</dbReference>
<dbReference type="SUPFAM" id="SSF89796">
    <property type="entry name" value="CoA-transferase family III (CaiB/BaiF)"/>
    <property type="match status" value="1"/>
</dbReference>
<dbReference type="OrthoDB" id="4909260at2"/>
<dbReference type="InterPro" id="IPR044855">
    <property type="entry name" value="CoA-Trfase_III_dom3_sf"/>
</dbReference>
<dbReference type="Gene3D" id="3.40.50.10540">
    <property type="entry name" value="Crotonobetainyl-coa:carnitine coa-transferase, domain 1"/>
    <property type="match status" value="1"/>
</dbReference>
<dbReference type="Gene3D" id="3.30.1540.10">
    <property type="entry name" value="formyl-coa transferase, domain 3"/>
    <property type="match status" value="1"/>
</dbReference>
<dbReference type="Pfam" id="PF02515">
    <property type="entry name" value="CoA_transf_3"/>
    <property type="match status" value="1"/>
</dbReference>